<dbReference type="RefSeq" id="XP_002172514.2">
    <property type="nucleotide sequence ID" value="XM_002172478.2"/>
</dbReference>
<protein>
    <submittedName>
        <fullName evidence="8">Endonuclease Uve1</fullName>
    </submittedName>
</protein>
<keyword evidence="10" id="KW-1185">Reference proteome</keyword>
<dbReference type="VEuPathDB" id="FungiDB:SJAG_01262"/>
<dbReference type="EMBL" id="KE651168">
    <property type="protein sequence ID" value="EEB06221.2"/>
    <property type="molecule type" value="Genomic_DNA"/>
</dbReference>
<dbReference type="GO" id="GO:0006289">
    <property type="term" value="P:nucleotide-excision repair"/>
    <property type="evidence" value="ECO:0007669"/>
    <property type="project" value="InterPro"/>
</dbReference>
<organism evidence="8 10">
    <name type="scientific">Schizosaccharomyces japonicus (strain yFS275 / FY16936)</name>
    <name type="common">Fission yeast</name>
    <dbReference type="NCBI Taxonomy" id="402676"/>
    <lineage>
        <taxon>Eukaryota</taxon>
        <taxon>Fungi</taxon>
        <taxon>Dikarya</taxon>
        <taxon>Ascomycota</taxon>
        <taxon>Taphrinomycotina</taxon>
        <taxon>Schizosaccharomycetes</taxon>
        <taxon>Schizosaccharomycetales</taxon>
        <taxon>Schizosaccharomycetaceae</taxon>
        <taxon>Schizosaccharomyces</taxon>
    </lineage>
</organism>
<evidence type="ECO:0000256" key="7">
    <source>
        <dbReference type="SAM" id="MobiDB-lite"/>
    </source>
</evidence>
<dbReference type="GO" id="GO:0005739">
    <property type="term" value="C:mitochondrion"/>
    <property type="evidence" value="ECO:0000318"/>
    <property type="project" value="GO_Central"/>
</dbReference>
<dbReference type="STRING" id="402676.B6K071"/>
<keyword evidence="5" id="KW-0378">Hydrolase</keyword>
<dbReference type="GO" id="GO:0005634">
    <property type="term" value="C:nucleus"/>
    <property type="evidence" value="ECO:0000318"/>
    <property type="project" value="GO_Central"/>
</dbReference>
<dbReference type="GO" id="GO:0006298">
    <property type="term" value="P:mismatch repair"/>
    <property type="evidence" value="ECO:0007669"/>
    <property type="project" value="EnsemblFungi"/>
</dbReference>
<keyword evidence="2 8" id="KW-0255">Endonuclease</keyword>
<dbReference type="eggNOG" id="ENOG502QTMI">
    <property type="taxonomic scope" value="Eukaryota"/>
</dbReference>
<dbReference type="InterPro" id="IPR036237">
    <property type="entry name" value="Xyl_isomerase-like_sf"/>
</dbReference>
<dbReference type="GO" id="GO:0006290">
    <property type="term" value="P:pyrimidine dimer repair"/>
    <property type="evidence" value="ECO:0007669"/>
    <property type="project" value="EnsemblFungi"/>
</dbReference>
<sequence length="458" mass="50599">ACIVRRARPCPPSPISRPHGADKKSNPPGAERQSRPENRGPPRKPKPAAHARSAEPAVAGPPTSPAETVLPGAVVCVVAQCRQCRQCRQCPPPRPPPRTCRPLSPPAITAPASPARPAPLPTYPDAPTTSFRGRLGYPCLNTLLRARNPAVFCARTCRLERIRREGLEVAKTLGLQNTADLATVLRWNEHFGIRFFRLSSDLFPFASHAEAGYTLEFADEALQEAGRVVNAFRHRVTMHPGQYTQLASPRAAVVEAAVRDLAYHDEVLRRMKLDEPIDRDAVLVIHMGGTFGDKDATLARFRGNYARLPQSIRARLVLENDDVSWSVEDLLPVCEELDIPLVLDWHHHTIVPGTLSADVRGVLPLAERIAATWTRKRITQKQHYSEAAMRGAVVPHQRRHHSDRVRALPPCASDMDLMIEAKQKEQAVFELRKLHGMDGCPAEIFGLGVRREAAGVVP</sequence>
<keyword evidence="3" id="KW-0227">DNA damage</keyword>
<keyword evidence="6" id="KW-0234">DNA repair</keyword>
<dbReference type="SUPFAM" id="SSF51658">
    <property type="entry name" value="Xylose isomerase-like"/>
    <property type="match status" value="1"/>
</dbReference>
<dbReference type="NCBIfam" id="TIGR00629">
    <property type="entry name" value="uvde"/>
    <property type="match status" value="1"/>
</dbReference>
<evidence type="ECO:0000313" key="10">
    <source>
        <dbReference type="Proteomes" id="UP000001744"/>
    </source>
</evidence>
<dbReference type="Proteomes" id="UP000001744">
    <property type="component" value="Unassembled WGS sequence"/>
</dbReference>
<proteinExistence type="predicted"/>
<keyword evidence="1" id="KW-0540">Nuclease</keyword>
<evidence type="ECO:0000256" key="5">
    <source>
        <dbReference type="ARBA" id="ARBA00022801"/>
    </source>
</evidence>
<dbReference type="PANTHER" id="PTHR31290">
    <property type="entry name" value="UV-DAMAGE ENDONUCLEASE"/>
    <property type="match status" value="1"/>
</dbReference>
<evidence type="ECO:0000256" key="6">
    <source>
        <dbReference type="ARBA" id="ARBA00023204"/>
    </source>
</evidence>
<evidence type="ECO:0000313" key="8">
    <source>
        <dbReference type="EMBL" id="EEB06221.2"/>
    </source>
</evidence>
<reference evidence="8 10" key="1">
    <citation type="journal article" date="2011" name="Science">
        <title>Comparative functional genomics of the fission yeasts.</title>
        <authorList>
            <person name="Rhind N."/>
            <person name="Chen Z."/>
            <person name="Yassour M."/>
            <person name="Thompson D.A."/>
            <person name="Haas B.J."/>
            <person name="Habib N."/>
            <person name="Wapinski I."/>
            <person name="Roy S."/>
            <person name="Lin M.F."/>
            <person name="Heiman D.I."/>
            <person name="Young S.K."/>
            <person name="Furuya K."/>
            <person name="Guo Y."/>
            <person name="Pidoux A."/>
            <person name="Chen H.M."/>
            <person name="Robbertse B."/>
            <person name="Goldberg J.M."/>
            <person name="Aoki K."/>
            <person name="Bayne E.H."/>
            <person name="Berlin A.M."/>
            <person name="Desjardins C.A."/>
            <person name="Dobbs E."/>
            <person name="Dukaj L."/>
            <person name="Fan L."/>
            <person name="FitzGerald M.G."/>
            <person name="French C."/>
            <person name="Gujja S."/>
            <person name="Hansen K."/>
            <person name="Keifenheim D."/>
            <person name="Levin J.Z."/>
            <person name="Mosher R.A."/>
            <person name="Mueller C.A."/>
            <person name="Pfiffner J."/>
            <person name="Priest M."/>
            <person name="Russ C."/>
            <person name="Smialowska A."/>
            <person name="Swoboda P."/>
            <person name="Sykes S.M."/>
            <person name="Vaughn M."/>
            <person name="Vengrova S."/>
            <person name="Yoder R."/>
            <person name="Zeng Q."/>
            <person name="Allshire R."/>
            <person name="Baulcombe D."/>
            <person name="Birren B.W."/>
            <person name="Brown W."/>
            <person name="Ekwall K."/>
            <person name="Kellis M."/>
            <person name="Leatherwood J."/>
            <person name="Levin H."/>
            <person name="Margalit H."/>
            <person name="Martienssen R."/>
            <person name="Nieduszynski C.A."/>
            <person name="Spatafora J.W."/>
            <person name="Friedman N."/>
            <person name="Dalgaard J.Z."/>
            <person name="Baumann P."/>
            <person name="Niki H."/>
            <person name="Regev A."/>
            <person name="Nusbaum C."/>
        </authorList>
    </citation>
    <scope>NUCLEOTIDE SEQUENCE [LARGE SCALE GENOMIC DNA]</scope>
    <source>
        <strain evidence="10">yFS275 / FY16936</strain>
    </source>
</reference>
<dbReference type="OrthoDB" id="541883at2759"/>
<gene>
    <name evidence="9" type="primary">uve1</name>
    <name evidence="8" type="ORF">SJAG_01262</name>
</gene>
<keyword evidence="4" id="KW-0228">DNA excision</keyword>
<dbReference type="GO" id="GO:0033892">
    <property type="term" value="F:deoxyribonuclease (pyrimidine dimer) activity"/>
    <property type="evidence" value="ECO:0007669"/>
    <property type="project" value="EnsemblFungi"/>
</dbReference>
<dbReference type="Pfam" id="PF03851">
    <property type="entry name" value="UvdE"/>
    <property type="match status" value="1"/>
</dbReference>
<evidence type="ECO:0000256" key="3">
    <source>
        <dbReference type="ARBA" id="ARBA00022763"/>
    </source>
</evidence>
<feature type="region of interest" description="Disordered" evidence="7">
    <location>
        <begin position="1"/>
        <end position="65"/>
    </location>
</feature>
<evidence type="ECO:0000256" key="4">
    <source>
        <dbReference type="ARBA" id="ARBA00022769"/>
    </source>
</evidence>
<dbReference type="InterPro" id="IPR004601">
    <property type="entry name" value="UvdE"/>
</dbReference>
<evidence type="ECO:0000256" key="1">
    <source>
        <dbReference type="ARBA" id="ARBA00022722"/>
    </source>
</evidence>
<dbReference type="PANTHER" id="PTHR31290:SF5">
    <property type="entry name" value="UV-DAMAGE ENDONUCLEASE"/>
    <property type="match status" value="1"/>
</dbReference>
<dbReference type="GO" id="GO:0006284">
    <property type="term" value="P:base-excision repair"/>
    <property type="evidence" value="ECO:0007669"/>
    <property type="project" value="EnsemblFungi"/>
</dbReference>
<accession>B6K071</accession>
<dbReference type="HOGENOM" id="CLU_597951_0_0_1"/>
<dbReference type="Gene3D" id="3.20.20.150">
    <property type="entry name" value="Divalent-metal-dependent TIM barrel enzymes"/>
    <property type="match status" value="1"/>
</dbReference>
<feature type="non-terminal residue" evidence="8">
    <location>
        <position position="1"/>
    </location>
</feature>
<dbReference type="GO" id="GO:0070914">
    <property type="term" value="P:UV-damage excision repair"/>
    <property type="evidence" value="ECO:0007669"/>
    <property type="project" value="EnsemblFungi"/>
</dbReference>
<name>B6K071_SCHJY</name>
<dbReference type="GeneID" id="7048410"/>
<dbReference type="GO" id="GO:0000404">
    <property type="term" value="F:heteroduplex DNA loop binding"/>
    <property type="evidence" value="ECO:0007669"/>
    <property type="project" value="EnsemblFungi"/>
</dbReference>
<dbReference type="GO" id="GO:0043504">
    <property type="term" value="P:mitochondrial DNA repair"/>
    <property type="evidence" value="ECO:0000318"/>
    <property type="project" value="GO_Central"/>
</dbReference>
<dbReference type="JaponicusDB" id="SJAG_01262">
    <property type="gene designation" value="uve1"/>
</dbReference>
<dbReference type="AlphaFoldDB" id="B6K071"/>
<evidence type="ECO:0000313" key="9">
    <source>
        <dbReference type="JaponicusDB" id="SJAG_01262"/>
    </source>
</evidence>
<evidence type="ECO:0000256" key="2">
    <source>
        <dbReference type="ARBA" id="ARBA00022759"/>
    </source>
</evidence>